<proteinExistence type="predicted"/>
<dbReference type="EMBL" id="ML977019">
    <property type="protein sequence ID" value="KAF1951252.1"/>
    <property type="molecule type" value="Genomic_DNA"/>
</dbReference>
<evidence type="ECO:0000313" key="4">
    <source>
        <dbReference type="Proteomes" id="UP000800035"/>
    </source>
</evidence>
<reference evidence="3" key="1">
    <citation type="journal article" date="2020" name="Stud. Mycol.">
        <title>101 Dothideomycetes genomes: a test case for predicting lifestyles and emergence of pathogens.</title>
        <authorList>
            <person name="Haridas S."/>
            <person name="Albert R."/>
            <person name="Binder M."/>
            <person name="Bloem J."/>
            <person name="Labutti K."/>
            <person name="Salamov A."/>
            <person name="Andreopoulos B."/>
            <person name="Baker S."/>
            <person name="Barry K."/>
            <person name="Bills G."/>
            <person name="Bluhm B."/>
            <person name="Cannon C."/>
            <person name="Castanera R."/>
            <person name="Culley D."/>
            <person name="Daum C."/>
            <person name="Ezra D."/>
            <person name="Gonzalez J."/>
            <person name="Henrissat B."/>
            <person name="Kuo A."/>
            <person name="Liang C."/>
            <person name="Lipzen A."/>
            <person name="Lutzoni F."/>
            <person name="Magnuson J."/>
            <person name="Mondo S."/>
            <person name="Nolan M."/>
            <person name="Ohm R."/>
            <person name="Pangilinan J."/>
            <person name="Park H.-J."/>
            <person name="Ramirez L."/>
            <person name="Alfaro M."/>
            <person name="Sun H."/>
            <person name="Tritt A."/>
            <person name="Yoshinaga Y."/>
            <person name="Zwiers L.-H."/>
            <person name="Turgeon B."/>
            <person name="Goodwin S."/>
            <person name="Spatafora J."/>
            <person name="Crous P."/>
            <person name="Grigoriev I."/>
        </authorList>
    </citation>
    <scope>NUCLEOTIDE SEQUENCE</scope>
    <source>
        <strain evidence="3">CBS 675.92</strain>
    </source>
</reference>
<evidence type="ECO:0000256" key="1">
    <source>
        <dbReference type="ARBA" id="ARBA00022801"/>
    </source>
</evidence>
<dbReference type="Pfam" id="PF03959">
    <property type="entry name" value="FSH1"/>
    <property type="match status" value="1"/>
</dbReference>
<gene>
    <name evidence="3" type="ORF">CC80DRAFT_454630</name>
</gene>
<organism evidence="3 4">
    <name type="scientific">Byssothecium circinans</name>
    <dbReference type="NCBI Taxonomy" id="147558"/>
    <lineage>
        <taxon>Eukaryota</taxon>
        <taxon>Fungi</taxon>
        <taxon>Dikarya</taxon>
        <taxon>Ascomycota</taxon>
        <taxon>Pezizomycotina</taxon>
        <taxon>Dothideomycetes</taxon>
        <taxon>Pleosporomycetidae</taxon>
        <taxon>Pleosporales</taxon>
        <taxon>Massarineae</taxon>
        <taxon>Massarinaceae</taxon>
        <taxon>Byssothecium</taxon>
    </lineage>
</organism>
<dbReference type="Proteomes" id="UP000800035">
    <property type="component" value="Unassembled WGS sequence"/>
</dbReference>
<dbReference type="GO" id="GO:0016787">
    <property type="term" value="F:hydrolase activity"/>
    <property type="evidence" value="ECO:0007669"/>
    <property type="project" value="UniProtKB-KW"/>
</dbReference>
<dbReference type="Gene3D" id="3.40.50.1820">
    <property type="entry name" value="alpha/beta hydrolase"/>
    <property type="match status" value="1"/>
</dbReference>
<feature type="domain" description="Serine hydrolase" evidence="2">
    <location>
        <begin position="2"/>
        <end position="196"/>
    </location>
</feature>
<dbReference type="OrthoDB" id="2094269at2759"/>
<dbReference type="GO" id="GO:0005737">
    <property type="term" value="C:cytoplasm"/>
    <property type="evidence" value="ECO:0007669"/>
    <property type="project" value="TreeGrafter"/>
</dbReference>
<sequence>MRFLCLHGIGTSSQLLKMQTAALRYEFGDQHTYEFVQGSLPWHMAPELSAISKEDDPHFAYFDPENAPSYLTAYNQLDSFIAAEGPFDGVFGFSQGAGLAIIYMARKRIENRDAPAPFKCALLFSPTAVGDPFRWFETGEMRELEALPEGATISIPTAMIWGSKDESAPRFEKLFTIFDDNVSWCYIFEGGHELPNPNIIGSIGGAVKVVRRAVTQASRERS</sequence>
<evidence type="ECO:0000313" key="3">
    <source>
        <dbReference type="EMBL" id="KAF1951252.1"/>
    </source>
</evidence>
<evidence type="ECO:0000259" key="2">
    <source>
        <dbReference type="Pfam" id="PF03959"/>
    </source>
</evidence>
<protein>
    <recommendedName>
        <fullName evidence="2">Serine hydrolase domain-containing protein</fullName>
    </recommendedName>
</protein>
<dbReference type="SUPFAM" id="SSF53474">
    <property type="entry name" value="alpha/beta-Hydrolases"/>
    <property type="match status" value="1"/>
</dbReference>
<dbReference type="GO" id="GO:0019748">
    <property type="term" value="P:secondary metabolic process"/>
    <property type="evidence" value="ECO:0007669"/>
    <property type="project" value="TreeGrafter"/>
</dbReference>
<dbReference type="GO" id="GO:0005634">
    <property type="term" value="C:nucleus"/>
    <property type="evidence" value="ECO:0007669"/>
    <property type="project" value="TreeGrafter"/>
</dbReference>
<dbReference type="PANTHER" id="PTHR48070:SF6">
    <property type="entry name" value="ESTERASE OVCA2"/>
    <property type="match status" value="1"/>
</dbReference>
<dbReference type="AlphaFoldDB" id="A0A6A5THX4"/>
<accession>A0A6A5THX4</accession>
<keyword evidence="1" id="KW-0378">Hydrolase</keyword>
<dbReference type="InterPro" id="IPR005645">
    <property type="entry name" value="FSH-like_dom"/>
</dbReference>
<dbReference type="PANTHER" id="PTHR48070">
    <property type="entry name" value="ESTERASE OVCA2"/>
    <property type="match status" value="1"/>
</dbReference>
<keyword evidence="4" id="KW-1185">Reference proteome</keyword>
<name>A0A6A5THX4_9PLEO</name>
<dbReference type="InterPro" id="IPR050593">
    <property type="entry name" value="LovG"/>
</dbReference>
<dbReference type="InterPro" id="IPR029058">
    <property type="entry name" value="AB_hydrolase_fold"/>
</dbReference>